<organism evidence="2 3">
    <name type="scientific">Campylobacter californiensis</name>
    <dbReference type="NCBI Taxonomy" id="1032243"/>
    <lineage>
        <taxon>Bacteria</taxon>
        <taxon>Pseudomonadati</taxon>
        <taxon>Campylobacterota</taxon>
        <taxon>Epsilonproteobacteria</taxon>
        <taxon>Campylobacterales</taxon>
        <taxon>Campylobacteraceae</taxon>
        <taxon>Campylobacter</taxon>
    </lineage>
</organism>
<dbReference type="Gene3D" id="3.30.70.1430">
    <property type="entry name" value="Multidrug efflux transporter AcrB pore domain"/>
    <property type="match status" value="2"/>
</dbReference>
<feature type="transmembrane region" description="Helical" evidence="1">
    <location>
        <begin position="360"/>
        <end position="381"/>
    </location>
</feature>
<dbReference type="PANTHER" id="PTHR32063:SF77">
    <property type="entry name" value="ACR FAMILY TRANSPORT PROTEIN"/>
    <property type="match status" value="1"/>
</dbReference>
<evidence type="ECO:0000313" key="2">
    <source>
        <dbReference type="EMBL" id="MBE2986682.1"/>
    </source>
</evidence>
<feature type="transmembrane region" description="Helical" evidence="1">
    <location>
        <begin position="331"/>
        <end position="353"/>
    </location>
</feature>
<feature type="transmembrane region" description="Helical" evidence="1">
    <location>
        <begin position="939"/>
        <end position="958"/>
    </location>
</feature>
<dbReference type="Pfam" id="PF00873">
    <property type="entry name" value="ACR_tran"/>
    <property type="match status" value="1"/>
</dbReference>
<dbReference type="SUPFAM" id="SSF82714">
    <property type="entry name" value="Multidrug efflux transporter AcrB TolC docking domain, DN and DC subdomains"/>
    <property type="match status" value="2"/>
</dbReference>
<name>A0ABD4JJ64_9BACT</name>
<keyword evidence="1" id="KW-0472">Membrane</keyword>
<evidence type="ECO:0000256" key="1">
    <source>
        <dbReference type="SAM" id="Phobius"/>
    </source>
</evidence>
<protein>
    <submittedName>
        <fullName evidence="2">Efflux RND transporter permease subunit</fullName>
    </submittedName>
</protein>
<dbReference type="InterPro" id="IPR001036">
    <property type="entry name" value="Acrflvin-R"/>
</dbReference>
<feature type="transmembrane region" description="Helical" evidence="1">
    <location>
        <begin position="867"/>
        <end position="887"/>
    </location>
</feature>
<feature type="transmembrane region" description="Helical" evidence="1">
    <location>
        <begin position="463"/>
        <end position="491"/>
    </location>
</feature>
<feature type="transmembrane region" description="Helical" evidence="1">
    <location>
        <begin position="430"/>
        <end position="451"/>
    </location>
</feature>
<sequence length="1020" mass="110337">MSANISALAIRRPIPVIVLFFVLTVLGILSFNRLPINADPNVNFPVVTVTVTQSGTSPDELENSVTRRIEDAVAGMANVRHITSTISEGQSVTSVEFALETDSDRAVNDVRNAVSQIRSELPQSIDSPIVDRMDVEGGAILYYALNSPNLDQTELAYFIDNEITRALLATQGVQQVTRLGGEKREIRVLLDPASLNSYGLTAVQVHNIIAQTNANIAGGRAILSEQEQSIRVLASSKSLEALKELSIAISGGRRVKLSQIADIIDSHAEVRSKARLNGKEVLAFNVSRTRGSSDTVVANGVQNAIKSLNEQHADINISEIYSLVDNTKENYNVAISTLVEGAFLTVLIVFLFLRSWRATLVAAISLPLSILPAFAVMDMLGYTLNSISLLALTLVVGILVDDAIVEIENIERHLSLGKRPYKAALDASDAIGFAVIAISLTIVAVFMPVSFISGAVGQYFSQFGVTVSVAVLASLLVARLATPLLATYILAPHAHKESIERESSIKKAYVKVLEMALKFRKTSLMVGVLLFILSLMLVPLLPTGFVPKADIGSSQINITLPPSSTLAQTDARFRELDKLIREHEEVSHVFMSAGGDETNKGWLLVRLKPHNERSISQKEFEDRLGGELAKFADMRFSFSNEYSQRDISIMLSGNDPATLKETAIRLKAQMREVKGVANPQINAPLAKTELQVSLLANEAAKRGVTPQAVGDLLRIATVGDTGGTSARFNLLDRQIPIRVTLKEDARNDIEILRSLRVDSTDGSVVSLNTVATLSYGEGLSSIERFDRERRISVDADLVSGYTIGGVLGEINALEVMKNLPAGVKVPEYGDAEYMNEMFEQFGLTMGFGVMMVFVVLVLLFKDFLQPLTILVAMPLSIGGAIAGLLAYKAALDLAAVIGILMLMGIVTKNSILLVDFVIEKRAGGMARLEALINSGKERARPIIMTTIAMVAGMLPAVFASGSGAAFRAPMAVAVICGLIASTLLSLVFVPVVYSLMDDFKNFLLPRLARLTSVTKEDKER</sequence>
<dbReference type="Proteomes" id="UP001318760">
    <property type="component" value="Unassembled WGS sequence"/>
</dbReference>
<proteinExistence type="predicted"/>
<accession>A0ABD4JJ64</accession>
<dbReference type="RefSeq" id="WP_336613607.1">
    <property type="nucleotide sequence ID" value="NZ_JADBHS010000010.1"/>
</dbReference>
<dbReference type="GO" id="GO:0055085">
    <property type="term" value="P:transmembrane transport"/>
    <property type="evidence" value="ECO:0007669"/>
    <property type="project" value="UniProtKB-ARBA"/>
</dbReference>
<dbReference type="EMBL" id="JADBHS010000010">
    <property type="protein sequence ID" value="MBE2986682.1"/>
    <property type="molecule type" value="Genomic_DNA"/>
</dbReference>
<feature type="transmembrane region" description="Helical" evidence="1">
    <location>
        <begin position="841"/>
        <end position="860"/>
    </location>
</feature>
<reference evidence="2 3" key="1">
    <citation type="submission" date="2020-10" db="EMBL/GenBank/DDBJ databases">
        <title>Campylobacter californiensis sp. nov. isolated from cattle and feral swine in California.</title>
        <authorList>
            <person name="Miller W.G."/>
        </authorList>
    </citation>
    <scope>NUCLEOTIDE SEQUENCE [LARGE SCALE GENOMIC DNA]</scope>
    <source>
        <strain evidence="2 3">RM12919</strain>
    </source>
</reference>
<comment type="caution">
    <text evidence="2">The sequence shown here is derived from an EMBL/GenBank/DDBJ whole genome shotgun (WGS) entry which is preliminary data.</text>
</comment>
<dbReference type="InterPro" id="IPR027463">
    <property type="entry name" value="AcrB_DN_DC_subdom"/>
</dbReference>
<keyword evidence="1" id="KW-0812">Transmembrane</keyword>
<feature type="transmembrane region" description="Helical" evidence="1">
    <location>
        <begin position="970"/>
        <end position="996"/>
    </location>
</feature>
<feature type="transmembrane region" description="Helical" evidence="1">
    <location>
        <begin position="893"/>
        <end position="918"/>
    </location>
</feature>
<keyword evidence="1" id="KW-1133">Transmembrane helix</keyword>
<feature type="transmembrane region" description="Helical" evidence="1">
    <location>
        <begin position="524"/>
        <end position="545"/>
    </location>
</feature>
<dbReference type="SUPFAM" id="SSF82693">
    <property type="entry name" value="Multidrug efflux transporter AcrB pore domain, PN1, PN2, PC1 and PC2 subdomains"/>
    <property type="match status" value="3"/>
</dbReference>
<dbReference type="Gene3D" id="1.20.1640.10">
    <property type="entry name" value="Multidrug efflux transporter AcrB transmembrane domain"/>
    <property type="match status" value="2"/>
</dbReference>
<feature type="transmembrane region" description="Helical" evidence="1">
    <location>
        <begin position="12"/>
        <end position="31"/>
    </location>
</feature>
<dbReference type="PANTHER" id="PTHR32063">
    <property type="match status" value="1"/>
</dbReference>
<dbReference type="PRINTS" id="PR00702">
    <property type="entry name" value="ACRIFLAVINRP"/>
</dbReference>
<dbReference type="Gene3D" id="3.30.70.1320">
    <property type="entry name" value="Multidrug efflux transporter AcrB pore domain like"/>
    <property type="match status" value="1"/>
</dbReference>
<gene>
    <name evidence="2" type="ORF">CCAL12919_05980</name>
</gene>
<dbReference type="AlphaFoldDB" id="A0ABD4JJ64"/>
<dbReference type="Gene3D" id="3.30.70.1440">
    <property type="entry name" value="Multidrug efflux transporter AcrB pore domain"/>
    <property type="match status" value="1"/>
</dbReference>
<feature type="transmembrane region" description="Helical" evidence="1">
    <location>
        <begin position="387"/>
        <end position="409"/>
    </location>
</feature>
<dbReference type="SUPFAM" id="SSF82866">
    <property type="entry name" value="Multidrug efflux transporter AcrB transmembrane domain"/>
    <property type="match status" value="2"/>
</dbReference>
<dbReference type="Gene3D" id="3.30.2090.10">
    <property type="entry name" value="Multidrug efflux transporter AcrB TolC docking domain, DN and DC subdomains"/>
    <property type="match status" value="2"/>
</dbReference>
<evidence type="ECO:0000313" key="3">
    <source>
        <dbReference type="Proteomes" id="UP001318760"/>
    </source>
</evidence>